<dbReference type="InterPro" id="IPR000210">
    <property type="entry name" value="BTB/POZ_dom"/>
</dbReference>
<dbReference type="OMA" id="TNDEHVI"/>
<dbReference type="InterPro" id="IPR011333">
    <property type="entry name" value="SKP1/BTB/POZ_sf"/>
</dbReference>
<dbReference type="SUPFAM" id="SSF117281">
    <property type="entry name" value="Kelch motif"/>
    <property type="match status" value="1"/>
</dbReference>
<dbReference type="Pfam" id="PF00651">
    <property type="entry name" value="BTB"/>
    <property type="match status" value="1"/>
</dbReference>
<evidence type="ECO:0000256" key="2">
    <source>
        <dbReference type="ARBA" id="ARBA00022737"/>
    </source>
</evidence>
<dbReference type="Gene3D" id="1.25.40.420">
    <property type="match status" value="1"/>
</dbReference>
<dbReference type="EMBL" id="KB301320">
    <property type="protein sequence ID" value="ELU05710.1"/>
    <property type="molecule type" value="Genomic_DNA"/>
</dbReference>
<keyword evidence="2" id="KW-0677">Repeat</keyword>
<protein>
    <recommendedName>
        <fullName evidence="3">BTB domain-containing protein</fullName>
    </recommendedName>
</protein>
<dbReference type="SUPFAM" id="SSF54695">
    <property type="entry name" value="POZ domain"/>
    <property type="match status" value="1"/>
</dbReference>
<keyword evidence="1" id="KW-0880">Kelch repeat</keyword>
<evidence type="ECO:0000259" key="3">
    <source>
        <dbReference type="PROSITE" id="PS50097"/>
    </source>
</evidence>
<dbReference type="InterPro" id="IPR011705">
    <property type="entry name" value="BACK"/>
</dbReference>
<dbReference type="PROSITE" id="PS50097">
    <property type="entry name" value="BTB"/>
    <property type="match status" value="1"/>
</dbReference>
<evidence type="ECO:0000313" key="4">
    <source>
        <dbReference type="EMBL" id="ELU05710.1"/>
    </source>
</evidence>
<dbReference type="InterPro" id="IPR015915">
    <property type="entry name" value="Kelch-typ_b-propeller"/>
</dbReference>
<dbReference type="AlphaFoldDB" id="R7UHM1"/>
<dbReference type="STRING" id="283909.R7UHM1"/>
<dbReference type="Pfam" id="PF24681">
    <property type="entry name" value="Kelch_KLHDC2_KLHL20_DRC7"/>
    <property type="match status" value="1"/>
</dbReference>
<keyword evidence="6" id="KW-1185">Reference proteome</keyword>
<dbReference type="InterPro" id="IPR006652">
    <property type="entry name" value="Kelch_1"/>
</dbReference>
<dbReference type="EnsemblMetazoa" id="CapteT189559">
    <property type="protein sequence ID" value="CapteP189559"/>
    <property type="gene ID" value="CapteG189559"/>
</dbReference>
<evidence type="ECO:0000256" key="1">
    <source>
        <dbReference type="ARBA" id="ARBA00022441"/>
    </source>
</evidence>
<reference evidence="4 6" key="2">
    <citation type="journal article" date="2013" name="Nature">
        <title>Insights into bilaterian evolution from three spiralian genomes.</title>
        <authorList>
            <person name="Simakov O."/>
            <person name="Marletaz F."/>
            <person name="Cho S.J."/>
            <person name="Edsinger-Gonzales E."/>
            <person name="Havlak P."/>
            <person name="Hellsten U."/>
            <person name="Kuo D.H."/>
            <person name="Larsson T."/>
            <person name="Lv J."/>
            <person name="Arendt D."/>
            <person name="Savage R."/>
            <person name="Osoegawa K."/>
            <person name="de Jong P."/>
            <person name="Grimwood J."/>
            <person name="Chapman J.A."/>
            <person name="Shapiro H."/>
            <person name="Aerts A."/>
            <person name="Otillar R.P."/>
            <person name="Terry A.Y."/>
            <person name="Boore J.L."/>
            <person name="Grigoriev I.V."/>
            <person name="Lindberg D.R."/>
            <person name="Seaver E.C."/>
            <person name="Weisblat D.A."/>
            <person name="Putnam N.H."/>
            <person name="Rokhsar D.S."/>
        </authorList>
    </citation>
    <scope>NUCLEOTIDE SEQUENCE</scope>
    <source>
        <strain evidence="4 6">I ESC-2004</strain>
    </source>
</reference>
<dbReference type="Proteomes" id="UP000014760">
    <property type="component" value="Unassembled WGS sequence"/>
</dbReference>
<accession>R7UHM1</accession>
<dbReference type="PANTHER" id="PTHR24412:SF420">
    <property type="entry name" value="KELCH-LIKE PROTEIN 11"/>
    <property type="match status" value="1"/>
</dbReference>
<reference evidence="5" key="3">
    <citation type="submission" date="2015-06" db="UniProtKB">
        <authorList>
            <consortium name="EnsemblMetazoa"/>
        </authorList>
    </citation>
    <scope>IDENTIFICATION</scope>
</reference>
<dbReference type="Gene3D" id="2.120.10.80">
    <property type="entry name" value="Kelch-type beta propeller"/>
    <property type="match status" value="1"/>
</dbReference>
<gene>
    <name evidence="4" type="ORF">CAPTEDRAFT_189559</name>
</gene>
<dbReference type="Pfam" id="PF07707">
    <property type="entry name" value="BACK"/>
    <property type="match status" value="1"/>
</dbReference>
<reference evidence="6" key="1">
    <citation type="submission" date="2012-12" db="EMBL/GenBank/DDBJ databases">
        <authorList>
            <person name="Hellsten U."/>
            <person name="Grimwood J."/>
            <person name="Chapman J.A."/>
            <person name="Shapiro H."/>
            <person name="Aerts A."/>
            <person name="Otillar R.P."/>
            <person name="Terry A.Y."/>
            <person name="Boore J.L."/>
            <person name="Simakov O."/>
            <person name="Marletaz F."/>
            <person name="Cho S.-J."/>
            <person name="Edsinger-Gonzales E."/>
            <person name="Havlak P."/>
            <person name="Kuo D.-H."/>
            <person name="Larsson T."/>
            <person name="Lv J."/>
            <person name="Arendt D."/>
            <person name="Savage R."/>
            <person name="Osoegawa K."/>
            <person name="de Jong P."/>
            <person name="Lindberg D.R."/>
            <person name="Seaver E.C."/>
            <person name="Weisblat D.A."/>
            <person name="Putnam N.H."/>
            <person name="Grigoriev I.V."/>
            <person name="Rokhsar D.S."/>
        </authorList>
    </citation>
    <scope>NUCLEOTIDE SEQUENCE</scope>
    <source>
        <strain evidence="6">I ESC-2004</strain>
    </source>
</reference>
<dbReference type="HOGENOM" id="CLU_004253_14_0_1"/>
<dbReference type="EMBL" id="AMQN01007762">
    <property type="status" value="NOT_ANNOTATED_CDS"/>
    <property type="molecule type" value="Genomic_DNA"/>
</dbReference>
<proteinExistence type="predicted"/>
<dbReference type="PANTHER" id="PTHR24412">
    <property type="entry name" value="KELCH PROTEIN"/>
    <property type="match status" value="1"/>
</dbReference>
<feature type="domain" description="BTB" evidence="3">
    <location>
        <begin position="1"/>
        <end position="47"/>
    </location>
</feature>
<evidence type="ECO:0000313" key="6">
    <source>
        <dbReference type="Proteomes" id="UP000014760"/>
    </source>
</evidence>
<dbReference type="Gene3D" id="3.30.710.10">
    <property type="entry name" value="Potassium Channel Kv1.1, Chain A"/>
    <property type="match status" value="1"/>
</dbReference>
<sequence>MSEYFRRMFLVDMVESGAQEVSMDAISLNTGELLVHYMYTGHIEITTQNAQDLLEASDMLLLSALKQEIEEFLRRHIDSGNCISMMNLARLYGTEAVLRDARKFLSELAKEVIATEEIHLLQEEDLIETLQANSSQENNFCFLQNTVMDEKLMHNTSGVRLIQQAMQSPRSTYPPQQQALAVGDRDGDMWLCSDTNNAHWQPIQKPPTECWHYSACASPGGIVVSGGLCNNIRQRDCYSYDACDAQWNTLPPMSHARASHSSIHHNHHLYIVGGQDGQDSLNSVETLDMNTLQWSHLPPLPVGIQLCYLAIVSNSLFVLGGCNRGWSADVHEFNITQQTWRSRSPMPERGDGGAAVQFDGHVFVVGGTTGTCMRCDPRSNQWQSLHRLKFNHIWRPSLVWDGNIVICGGRNNDTIESYSPITDEWVALSLKMPMIGFMTFAVPPPPAPAYISIWLYNC</sequence>
<organism evidence="4">
    <name type="scientific">Capitella teleta</name>
    <name type="common">Polychaete worm</name>
    <dbReference type="NCBI Taxonomy" id="283909"/>
    <lineage>
        <taxon>Eukaryota</taxon>
        <taxon>Metazoa</taxon>
        <taxon>Spiralia</taxon>
        <taxon>Lophotrochozoa</taxon>
        <taxon>Annelida</taxon>
        <taxon>Polychaeta</taxon>
        <taxon>Sedentaria</taxon>
        <taxon>Scolecida</taxon>
        <taxon>Capitellidae</taxon>
        <taxon>Capitella</taxon>
    </lineage>
</organism>
<dbReference type="OrthoDB" id="10027872at2759"/>
<evidence type="ECO:0000313" key="5">
    <source>
        <dbReference type="EnsemblMetazoa" id="CapteP189559"/>
    </source>
</evidence>
<dbReference type="SMART" id="SM00612">
    <property type="entry name" value="Kelch"/>
    <property type="match status" value="4"/>
</dbReference>
<name>R7UHM1_CAPTE</name>
<dbReference type="CDD" id="cd14733">
    <property type="entry name" value="BACK"/>
    <property type="match status" value="1"/>
</dbReference>